<dbReference type="GO" id="GO:0043565">
    <property type="term" value="F:sequence-specific DNA binding"/>
    <property type="evidence" value="ECO:0007669"/>
    <property type="project" value="InterPro"/>
</dbReference>
<dbReference type="PANTHER" id="PTHR43280:SF28">
    <property type="entry name" value="HTH-TYPE TRANSCRIPTIONAL ACTIVATOR RHAS"/>
    <property type="match status" value="1"/>
</dbReference>
<gene>
    <name evidence="9" type="ORF">SAMN05443428_11547</name>
</gene>
<comment type="function">
    <text evidence="5">May play the central regulatory role in sporulation. It may be an element of the effector pathway responsible for the activation of sporulation genes in response to nutritional stress. Spo0A may act in concert with spo0H (a sigma factor) to control the expression of some genes that are critical to the sporulation process.</text>
</comment>
<keyword evidence="3" id="KW-0238">DNA-binding</keyword>
<keyword evidence="10" id="KW-1185">Reference proteome</keyword>
<evidence type="ECO:0000256" key="4">
    <source>
        <dbReference type="ARBA" id="ARBA00023163"/>
    </source>
</evidence>
<dbReference type="InterPro" id="IPR001789">
    <property type="entry name" value="Sig_transdc_resp-reg_receiver"/>
</dbReference>
<protein>
    <recommendedName>
        <fullName evidence="1">Stage 0 sporulation protein A homolog</fullName>
    </recommendedName>
</protein>
<feature type="modified residue" description="4-aspartylphosphate" evidence="6">
    <location>
        <position position="56"/>
    </location>
</feature>
<dbReference type="RefSeq" id="WP_078697041.1">
    <property type="nucleotide sequence ID" value="NZ_FUYH01000015.1"/>
</dbReference>
<proteinExistence type="predicted"/>
<dbReference type="OrthoDB" id="324626at2"/>
<dbReference type="InterPro" id="IPR018060">
    <property type="entry name" value="HTH_AraC"/>
</dbReference>
<dbReference type="GO" id="GO:0003700">
    <property type="term" value="F:DNA-binding transcription factor activity"/>
    <property type="evidence" value="ECO:0007669"/>
    <property type="project" value="InterPro"/>
</dbReference>
<dbReference type="PROSITE" id="PS01124">
    <property type="entry name" value="HTH_ARAC_FAMILY_2"/>
    <property type="match status" value="1"/>
</dbReference>
<dbReference type="InterPro" id="IPR020449">
    <property type="entry name" value="Tscrpt_reg_AraC-type_HTH"/>
</dbReference>
<dbReference type="Pfam" id="PF00072">
    <property type="entry name" value="Response_reg"/>
    <property type="match status" value="1"/>
</dbReference>
<dbReference type="PANTHER" id="PTHR43280">
    <property type="entry name" value="ARAC-FAMILY TRANSCRIPTIONAL REGULATOR"/>
    <property type="match status" value="1"/>
</dbReference>
<dbReference type="Gene3D" id="1.10.10.60">
    <property type="entry name" value="Homeodomain-like"/>
    <property type="match status" value="2"/>
</dbReference>
<dbReference type="SMART" id="SM00342">
    <property type="entry name" value="HTH_ARAC"/>
    <property type="match status" value="1"/>
</dbReference>
<evidence type="ECO:0000259" key="7">
    <source>
        <dbReference type="PROSITE" id="PS01124"/>
    </source>
</evidence>
<evidence type="ECO:0000259" key="8">
    <source>
        <dbReference type="PROSITE" id="PS50110"/>
    </source>
</evidence>
<sequence length="506" mass="59843">MLKIMIAEDEILERKALRYLLEKYYKNNLEIVAEASNGREAADFAIELKPDIILMDIKMPVLDGLEAGKIIKSELPETEIVILTAFNYFEYAKESIKIGVADYLLKPYSNEEFANIIDSLLNKFYIKKLLKNKNEQMEKKYTELLSLAENEIILNLIYSHKPERVQIEEYKKILNIHSNKYCCLICLLKDDLKDENVEIIKDELKCFFTEVIGGVNKKEAVFLIFDDNIGKKLNKTILKKVFDKKDIILSFGVGIIEDDLKNFYLSYKKAKKDLYENQALNEEEENIFEKNNNAYYKLLRSFIDNDINQFNIIFEELILLRFNSKDCYEINQYKIFISEIYEYLITNIPNYFKKNINKDEILIFNEEINKINKIEDVTLLLKEKIKNLMILFKRIKEGESLGVIEKAKNYIEENYMKDITLEKVANYVSMSSFHFSRIFYDAEGINFKDYLIKIRMEKAINMLLKEKKTIKEIAQEVGYPDQNYFSRAFKKYTNSSPTEYFKKIIN</sequence>
<evidence type="ECO:0000256" key="2">
    <source>
        <dbReference type="ARBA" id="ARBA00023015"/>
    </source>
</evidence>
<evidence type="ECO:0000256" key="5">
    <source>
        <dbReference type="ARBA" id="ARBA00024867"/>
    </source>
</evidence>
<dbReference type="InterPro" id="IPR018062">
    <property type="entry name" value="HTH_AraC-typ_CS"/>
</dbReference>
<evidence type="ECO:0000256" key="3">
    <source>
        <dbReference type="ARBA" id="ARBA00023125"/>
    </source>
</evidence>
<dbReference type="PRINTS" id="PR00032">
    <property type="entry name" value="HTHARAC"/>
</dbReference>
<dbReference type="CDD" id="cd17536">
    <property type="entry name" value="REC_YesN-like"/>
    <property type="match status" value="1"/>
</dbReference>
<dbReference type="Gene3D" id="3.40.50.2300">
    <property type="match status" value="1"/>
</dbReference>
<dbReference type="InterPro" id="IPR011006">
    <property type="entry name" value="CheY-like_superfamily"/>
</dbReference>
<feature type="domain" description="HTH araC/xylS-type" evidence="7">
    <location>
        <begin position="405"/>
        <end position="503"/>
    </location>
</feature>
<keyword evidence="6" id="KW-0597">Phosphoprotein</keyword>
<accession>A0A1T4XXD3</accession>
<feature type="domain" description="Response regulatory" evidence="8">
    <location>
        <begin position="3"/>
        <end position="121"/>
    </location>
</feature>
<organism evidence="9 10">
    <name type="scientific">Caloramator quimbayensis</name>
    <dbReference type="NCBI Taxonomy" id="1147123"/>
    <lineage>
        <taxon>Bacteria</taxon>
        <taxon>Bacillati</taxon>
        <taxon>Bacillota</taxon>
        <taxon>Clostridia</taxon>
        <taxon>Eubacteriales</taxon>
        <taxon>Clostridiaceae</taxon>
        <taxon>Caloramator</taxon>
    </lineage>
</organism>
<dbReference type="EMBL" id="FUYH01000015">
    <property type="protein sequence ID" value="SKA94063.1"/>
    <property type="molecule type" value="Genomic_DNA"/>
</dbReference>
<evidence type="ECO:0000256" key="1">
    <source>
        <dbReference type="ARBA" id="ARBA00018672"/>
    </source>
</evidence>
<dbReference type="SUPFAM" id="SSF46689">
    <property type="entry name" value="Homeodomain-like"/>
    <property type="match status" value="2"/>
</dbReference>
<dbReference type="AlphaFoldDB" id="A0A1T4XXD3"/>
<keyword evidence="4" id="KW-0804">Transcription</keyword>
<dbReference type="PROSITE" id="PS50110">
    <property type="entry name" value="RESPONSE_REGULATORY"/>
    <property type="match status" value="1"/>
</dbReference>
<evidence type="ECO:0000256" key="6">
    <source>
        <dbReference type="PROSITE-ProRule" id="PRU00169"/>
    </source>
</evidence>
<evidence type="ECO:0000313" key="9">
    <source>
        <dbReference type="EMBL" id="SKA94063.1"/>
    </source>
</evidence>
<name>A0A1T4XXD3_9CLOT</name>
<dbReference type="Proteomes" id="UP000190105">
    <property type="component" value="Unassembled WGS sequence"/>
</dbReference>
<dbReference type="SMART" id="SM00448">
    <property type="entry name" value="REC"/>
    <property type="match status" value="1"/>
</dbReference>
<reference evidence="10" key="1">
    <citation type="submission" date="2017-02" db="EMBL/GenBank/DDBJ databases">
        <authorList>
            <person name="Varghese N."/>
            <person name="Submissions S."/>
        </authorList>
    </citation>
    <scope>NUCLEOTIDE SEQUENCE [LARGE SCALE GENOMIC DNA]</scope>
    <source>
        <strain evidence="10">USBA 833</strain>
    </source>
</reference>
<keyword evidence="2" id="KW-0805">Transcription regulation</keyword>
<dbReference type="STRING" id="1147123.SAMN05443428_11547"/>
<dbReference type="SUPFAM" id="SSF52172">
    <property type="entry name" value="CheY-like"/>
    <property type="match status" value="1"/>
</dbReference>
<dbReference type="Pfam" id="PF12833">
    <property type="entry name" value="HTH_18"/>
    <property type="match status" value="1"/>
</dbReference>
<dbReference type="GO" id="GO:0000160">
    <property type="term" value="P:phosphorelay signal transduction system"/>
    <property type="evidence" value="ECO:0007669"/>
    <property type="project" value="InterPro"/>
</dbReference>
<dbReference type="PROSITE" id="PS00041">
    <property type="entry name" value="HTH_ARAC_FAMILY_1"/>
    <property type="match status" value="1"/>
</dbReference>
<evidence type="ECO:0000313" key="10">
    <source>
        <dbReference type="Proteomes" id="UP000190105"/>
    </source>
</evidence>
<dbReference type="InterPro" id="IPR009057">
    <property type="entry name" value="Homeodomain-like_sf"/>
</dbReference>